<evidence type="ECO:0000313" key="1">
    <source>
        <dbReference type="EMBL" id="UBU98470.1"/>
    </source>
</evidence>
<gene>
    <name evidence="1" type="primary">orf100E</name>
</gene>
<accession>A0A8K1I827</accession>
<dbReference type="GeneID" id="68665131"/>
<organism evidence="1">
    <name type="scientific">Morchella brunnea</name>
    <dbReference type="NCBI Taxonomy" id="1174671"/>
    <lineage>
        <taxon>Eukaryota</taxon>
        <taxon>Fungi</taxon>
        <taxon>Dikarya</taxon>
        <taxon>Ascomycota</taxon>
        <taxon>Pezizomycotina</taxon>
        <taxon>Pezizomycetes</taxon>
        <taxon>Pezizales</taxon>
        <taxon>Morchellaceae</taxon>
        <taxon>Morchella</taxon>
    </lineage>
</organism>
<geneLocation type="mitochondrion" evidence="1"/>
<dbReference type="AlphaFoldDB" id="A0A8K1I827"/>
<reference evidence="1" key="1">
    <citation type="submission" date="2021-01" db="EMBL/GenBank/DDBJ databases">
        <authorList>
            <person name="Sun H.-H."/>
            <person name="Zhang S."/>
            <person name="Zhang Y.-J."/>
        </authorList>
    </citation>
    <scope>NUCLEOTIDE SEQUENCE</scope>
    <source>
        <strain evidence="1">CMM1</strain>
    </source>
</reference>
<name>A0A8K1I827_9PEZI</name>
<protein>
    <submittedName>
        <fullName evidence="1">Uncharacterized protein</fullName>
    </submittedName>
</protein>
<dbReference type="EMBL" id="MW538937">
    <property type="protein sequence ID" value="UBU98470.1"/>
    <property type="molecule type" value="Genomic_DNA"/>
</dbReference>
<dbReference type="RefSeq" id="YP_010218814.1">
    <property type="nucleotide sequence ID" value="NC_058917.1"/>
</dbReference>
<sequence length="100" mass="11293">MKFFNSAMPSFLVGNTRGSAYRERGISDQVVAPPLLSQLFPASIRARSARADASPLLRWGRWEINGEEGYKKAAWLGLVLARWPWLHARPRPKNYAKANP</sequence>
<keyword evidence="1" id="KW-0496">Mitochondrion</keyword>
<proteinExistence type="predicted"/>